<sequence length="70" mass="7818">MVGAEEMEAKASQGNHSLCDRQYDFRYSSDGYTIILHRKFFLLALPTITALPTAGPAIHHPFTYMRTGDG</sequence>
<dbReference type="Proteomes" id="UP001472677">
    <property type="component" value="Unassembled WGS sequence"/>
</dbReference>
<keyword evidence="2" id="KW-1185">Reference proteome</keyword>
<evidence type="ECO:0000313" key="2">
    <source>
        <dbReference type="Proteomes" id="UP001472677"/>
    </source>
</evidence>
<gene>
    <name evidence="1" type="ORF">V6N12_027545</name>
</gene>
<reference evidence="1 2" key="1">
    <citation type="journal article" date="2024" name="G3 (Bethesda)">
        <title>Genome assembly of Hibiscus sabdariffa L. provides insights into metabolisms of medicinal natural products.</title>
        <authorList>
            <person name="Kim T."/>
        </authorList>
    </citation>
    <scope>NUCLEOTIDE SEQUENCE [LARGE SCALE GENOMIC DNA]</scope>
    <source>
        <strain evidence="1">TK-2024</strain>
        <tissue evidence="1">Old leaves</tissue>
    </source>
</reference>
<proteinExistence type="predicted"/>
<protein>
    <submittedName>
        <fullName evidence="1">Uncharacterized protein</fullName>
    </submittedName>
</protein>
<dbReference type="EMBL" id="JBBPBM010000008">
    <property type="protein sequence ID" value="KAK8571456.1"/>
    <property type="molecule type" value="Genomic_DNA"/>
</dbReference>
<name>A0ABR2F388_9ROSI</name>
<evidence type="ECO:0000313" key="1">
    <source>
        <dbReference type="EMBL" id="KAK8571456.1"/>
    </source>
</evidence>
<organism evidence="1 2">
    <name type="scientific">Hibiscus sabdariffa</name>
    <name type="common">roselle</name>
    <dbReference type="NCBI Taxonomy" id="183260"/>
    <lineage>
        <taxon>Eukaryota</taxon>
        <taxon>Viridiplantae</taxon>
        <taxon>Streptophyta</taxon>
        <taxon>Embryophyta</taxon>
        <taxon>Tracheophyta</taxon>
        <taxon>Spermatophyta</taxon>
        <taxon>Magnoliopsida</taxon>
        <taxon>eudicotyledons</taxon>
        <taxon>Gunneridae</taxon>
        <taxon>Pentapetalae</taxon>
        <taxon>rosids</taxon>
        <taxon>malvids</taxon>
        <taxon>Malvales</taxon>
        <taxon>Malvaceae</taxon>
        <taxon>Malvoideae</taxon>
        <taxon>Hibiscus</taxon>
    </lineage>
</organism>
<accession>A0ABR2F388</accession>
<comment type="caution">
    <text evidence="1">The sequence shown here is derived from an EMBL/GenBank/DDBJ whole genome shotgun (WGS) entry which is preliminary data.</text>
</comment>